<evidence type="ECO:0000256" key="2">
    <source>
        <dbReference type="ARBA" id="ARBA00023015"/>
    </source>
</evidence>
<dbReference type="SUPFAM" id="SSF55455">
    <property type="entry name" value="SRF-like"/>
    <property type="match status" value="1"/>
</dbReference>
<dbReference type="AlphaFoldDB" id="A0A9W9SFG5"/>
<comment type="subcellular location">
    <subcellularLocation>
        <location evidence="1">Nucleus</location>
    </subcellularLocation>
</comment>
<dbReference type="RefSeq" id="XP_056481664.1">
    <property type="nucleotide sequence ID" value="XM_056638157.1"/>
</dbReference>
<evidence type="ECO:0000313" key="8">
    <source>
        <dbReference type="EMBL" id="KAJ5376634.1"/>
    </source>
</evidence>
<reference evidence="8" key="1">
    <citation type="submission" date="2022-12" db="EMBL/GenBank/DDBJ databases">
        <authorList>
            <person name="Petersen C."/>
        </authorList>
    </citation>
    <scope>NUCLEOTIDE SEQUENCE</scope>
    <source>
        <strain evidence="8">IBT 29677</strain>
    </source>
</reference>
<dbReference type="Pfam" id="PF00319">
    <property type="entry name" value="SRF-TF"/>
    <property type="match status" value="1"/>
</dbReference>
<gene>
    <name evidence="8" type="ORF">N7509_013520</name>
</gene>
<comment type="caution">
    <text evidence="8">The sequence shown here is derived from an EMBL/GenBank/DDBJ whole genome shotgun (WGS) entry which is preliminary data.</text>
</comment>
<keyword evidence="9" id="KW-1185">Reference proteome</keyword>
<proteinExistence type="predicted"/>
<keyword evidence="5" id="KW-0539">Nucleus</keyword>
<keyword evidence="3" id="KW-0238">DNA-binding</keyword>
<dbReference type="OrthoDB" id="4341132at2759"/>
<dbReference type="GO" id="GO:0005634">
    <property type="term" value="C:nucleus"/>
    <property type="evidence" value="ECO:0007669"/>
    <property type="project" value="UniProtKB-SubCell"/>
</dbReference>
<evidence type="ECO:0000256" key="3">
    <source>
        <dbReference type="ARBA" id="ARBA00023125"/>
    </source>
</evidence>
<evidence type="ECO:0000256" key="5">
    <source>
        <dbReference type="ARBA" id="ARBA00023242"/>
    </source>
</evidence>
<dbReference type="Proteomes" id="UP001147747">
    <property type="component" value="Unassembled WGS sequence"/>
</dbReference>
<dbReference type="GO" id="GO:0046983">
    <property type="term" value="F:protein dimerization activity"/>
    <property type="evidence" value="ECO:0007669"/>
    <property type="project" value="InterPro"/>
</dbReference>
<name>A0A9W9SFG5_9EURO</name>
<evidence type="ECO:0000259" key="7">
    <source>
        <dbReference type="Pfam" id="PF00319"/>
    </source>
</evidence>
<protein>
    <recommendedName>
        <fullName evidence="7">MADS-box domain-containing protein</fullName>
    </recommendedName>
</protein>
<evidence type="ECO:0000256" key="1">
    <source>
        <dbReference type="ARBA" id="ARBA00004123"/>
    </source>
</evidence>
<dbReference type="EMBL" id="JAPZBU010000012">
    <property type="protein sequence ID" value="KAJ5376634.1"/>
    <property type="molecule type" value="Genomic_DNA"/>
</dbReference>
<organism evidence="8 9">
    <name type="scientific">Penicillium cosmopolitanum</name>
    <dbReference type="NCBI Taxonomy" id="1131564"/>
    <lineage>
        <taxon>Eukaryota</taxon>
        <taxon>Fungi</taxon>
        <taxon>Dikarya</taxon>
        <taxon>Ascomycota</taxon>
        <taxon>Pezizomycotina</taxon>
        <taxon>Eurotiomycetes</taxon>
        <taxon>Eurotiomycetidae</taxon>
        <taxon>Eurotiales</taxon>
        <taxon>Aspergillaceae</taxon>
        <taxon>Penicillium</taxon>
    </lineage>
</organism>
<evidence type="ECO:0000256" key="4">
    <source>
        <dbReference type="ARBA" id="ARBA00023163"/>
    </source>
</evidence>
<reference evidence="8" key="2">
    <citation type="journal article" date="2023" name="IMA Fungus">
        <title>Comparative genomic study of the Penicillium genus elucidates a diverse pangenome and 15 lateral gene transfer events.</title>
        <authorList>
            <person name="Petersen C."/>
            <person name="Sorensen T."/>
            <person name="Nielsen M.R."/>
            <person name="Sondergaard T.E."/>
            <person name="Sorensen J.L."/>
            <person name="Fitzpatrick D.A."/>
            <person name="Frisvad J.C."/>
            <person name="Nielsen K.L."/>
        </authorList>
    </citation>
    <scope>NUCLEOTIDE SEQUENCE</scope>
    <source>
        <strain evidence="8">IBT 29677</strain>
    </source>
</reference>
<evidence type="ECO:0000256" key="6">
    <source>
        <dbReference type="SAM" id="MobiDB-lite"/>
    </source>
</evidence>
<feature type="domain" description="MADS-box" evidence="7">
    <location>
        <begin position="18"/>
        <end position="53"/>
    </location>
</feature>
<dbReference type="Gene3D" id="3.40.1810.10">
    <property type="entry name" value="Transcription factor, MADS-box"/>
    <property type="match status" value="1"/>
</dbReference>
<dbReference type="GO" id="GO:0003677">
    <property type="term" value="F:DNA binding"/>
    <property type="evidence" value="ECO:0007669"/>
    <property type="project" value="UniProtKB-KW"/>
</dbReference>
<keyword evidence="4" id="KW-0804">Transcription</keyword>
<feature type="compositionally biased region" description="Polar residues" evidence="6">
    <location>
        <begin position="1"/>
        <end position="12"/>
    </location>
</feature>
<sequence length="112" mass="12448">MAAVKSVSSMSPRKSKRQKKCRRKTTLMKKASEYSKMCDADVCVGIRLRETGQVHILTADDSGFWAFLASQLCAYYPKPTLVTVQDLDRVNKGLAVTSKWGVSKHSAGDRHV</sequence>
<dbReference type="GO" id="GO:0045944">
    <property type="term" value="P:positive regulation of transcription by RNA polymerase II"/>
    <property type="evidence" value="ECO:0007669"/>
    <property type="project" value="UniProtKB-ARBA"/>
</dbReference>
<evidence type="ECO:0000313" key="9">
    <source>
        <dbReference type="Proteomes" id="UP001147747"/>
    </source>
</evidence>
<dbReference type="InterPro" id="IPR036879">
    <property type="entry name" value="TF_MADSbox_sf"/>
</dbReference>
<feature type="region of interest" description="Disordered" evidence="6">
    <location>
        <begin position="1"/>
        <end position="25"/>
    </location>
</feature>
<dbReference type="GeneID" id="81377137"/>
<dbReference type="InterPro" id="IPR002100">
    <property type="entry name" value="TF_MADSbox"/>
</dbReference>
<feature type="compositionally biased region" description="Basic residues" evidence="6">
    <location>
        <begin position="13"/>
        <end position="25"/>
    </location>
</feature>
<keyword evidence="2" id="KW-0805">Transcription regulation</keyword>
<accession>A0A9W9SFG5</accession>